<dbReference type="Pfam" id="PF00512">
    <property type="entry name" value="HisKA"/>
    <property type="match status" value="1"/>
</dbReference>
<evidence type="ECO:0000256" key="12">
    <source>
        <dbReference type="ARBA" id="ARBA00023012"/>
    </source>
</evidence>
<evidence type="ECO:0000256" key="11">
    <source>
        <dbReference type="ARBA" id="ARBA00022989"/>
    </source>
</evidence>
<evidence type="ECO:0000256" key="13">
    <source>
        <dbReference type="ARBA" id="ARBA00023136"/>
    </source>
</evidence>
<dbReference type="CDD" id="cd00082">
    <property type="entry name" value="HisKA"/>
    <property type="match status" value="1"/>
</dbReference>
<dbReference type="Gene3D" id="3.30.565.10">
    <property type="entry name" value="Histidine kinase-like ATPase, C-terminal domain"/>
    <property type="match status" value="1"/>
</dbReference>
<protein>
    <recommendedName>
        <fullName evidence="3">histidine kinase</fullName>
        <ecNumber evidence="3">2.7.13.3</ecNumber>
    </recommendedName>
</protein>
<proteinExistence type="predicted"/>
<dbReference type="SUPFAM" id="SSF55874">
    <property type="entry name" value="ATPase domain of HSP90 chaperone/DNA topoisomerase II/histidine kinase"/>
    <property type="match status" value="1"/>
</dbReference>
<evidence type="ECO:0000313" key="16">
    <source>
        <dbReference type="EMBL" id="MEQ2553490.1"/>
    </source>
</evidence>
<evidence type="ECO:0000256" key="8">
    <source>
        <dbReference type="ARBA" id="ARBA00022741"/>
    </source>
</evidence>
<comment type="catalytic activity">
    <reaction evidence="1">
        <text>ATP + protein L-histidine = ADP + protein N-phospho-L-histidine.</text>
        <dbReference type="EC" id="2.7.13.3"/>
    </reaction>
</comment>
<evidence type="ECO:0000256" key="7">
    <source>
        <dbReference type="ARBA" id="ARBA00022692"/>
    </source>
</evidence>
<organism evidence="16 17">
    <name type="scientific">Lachnospira intestinalis</name>
    <dbReference type="NCBI Taxonomy" id="3133158"/>
    <lineage>
        <taxon>Bacteria</taxon>
        <taxon>Bacillati</taxon>
        <taxon>Bacillota</taxon>
        <taxon>Clostridia</taxon>
        <taxon>Lachnospirales</taxon>
        <taxon>Lachnospiraceae</taxon>
        <taxon>Lachnospira</taxon>
    </lineage>
</organism>
<keyword evidence="4" id="KW-1003">Cell membrane</keyword>
<dbReference type="InterPro" id="IPR036890">
    <property type="entry name" value="HATPase_C_sf"/>
</dbReference>
<dbReference type="InterPro" id="IPR050398">
    <property type="entry name" value="HssS/ArlS-like"/>
</dbReference>
<comment type="subcellular location">
    <subcellularLocation>
        <location evidence="2">Cell membrane</location>
        <topology evidence="2">Multi-pass membrane protein</topology>
    </subcellularLocation>
</comment>
<dbReference type="PANTHER" id="PTHR45528">
    <property type="entry name" value="SENSOR HISTIDINE KINASE CPXA"/>
    <property type="match status" value="1"/>
</dbReference>
<dbReference type="PANTHER" id="PTHR45528:SF1">
    <property type="entry name" value="SENSOR HISTIDINE KINASE CPXA"/>
    <property type="match status" value="1"/>
</dbReference>
<evidence type="ECO:0000256" key="10">
    <source>
        <dbReference type="ARBA" id="ARBA00022840"/>
    </source>
</evidence>
<feature type="transmembrane region" description="Helical" evidence="14">
    <location>
        <begin position="272"/>
        <end position="292"/>
    </location>
</feature>
<keyword evidence="11 14" id="KW-1133">Transmembrane helix</keyword>
<evidence type="ECO:0000256" key="9">
    <source>
        <dbReference type="ARBA" id="ARBA00022777"/>
    </source>
</evidence>
<evidence type="ECO:0000256" key="5">
    <source>
        <dbReference type="ARBA" id="ARBA00022553"/>
    </source>
</evidence>
<reference evidence="16" key="1">
    <citation type="submission" date="2024-03" db="EMBL/GenBank/DDBJ databases">
        <title>Human intestinal bacterial collection.</title>
        <authorList>
            <person name="Pauvert C."/>
            <person name="Hitch T.C.A."/>
            <person name="Clavel T."/>
        </authorList>
    </citation>
    <scope>NUCLEOTIDE SEQUENCE [LARGE SCALE GENOMIC DNA]</scope>
    <source>
        <strain evidence="16">CLA-AA-H89B</strain>
    </source>
</reference>
<keyword evidence="13 14" id="KW-0472">Membrane</keyword>
<dbReference type="Pfam" id="PF02518">
    <property type="entry name" value="HATPase_c"/>
    <property type="match status" value="1"/>
</dbReference>
<evidence type="ECO:0000313" key="17">
    <source>
        <dbReference type="Proteomes" id="UP001546774"/>
    </source>
</evidence>
<dbReference type="Gene3D" id="1.10.287.130">
    <property type="match status" value="1"/>
</dbReference>
<evidence type="ECO:0000256" key="2">
    <source>
        <dbReference type="ARBA" id="ARBA00004651"/>
    </source>
</evidence>
<feature type="transmembrane region" description="Helical" evidence="14">
    <location>
        <begin position="384"/>
        <end position="417"/>
    </location>
</feature>
<dbReference type="GO" id="GO:0016301">
    <property type="term" value="F:kinase activity"/>
    <property type="evidence" value="ECO:0007669"/>
    <property type="project" value="UniProtKB-KW"/>
</dbReference>
<evidence type="ECO:0000259" key="15">
    <source>
        <dbReference type="PROSITE" id="PS50109"/>
    </source>
</evidence>
<feature type="domain" description="Histidine kinase" evidence="15">
    <location>
        <begin position="488"/>
        <end position="701"/>
    </location>
</feature>
<keyword evidence="6" id="KW-0808">Transferase</keyword>
<keyword evidence="17" id="KW-1185">Reference proteome</keyword>
<evidence type="ECO:0000256" key="3">
    <source>
        <dbReference type="ARBA" id="ARBA00012438"/>
    </source>
</evidence>
<evidence type="ECO:0000256" key="14">
    <source>
        <dbReference type="SAM" id="Phobius"/>
    </source>
</evidence>
<keyword evidence="10" id="KW-0067">ATP-binding</keyword>
<feature type="transmembrane region" description="Helical" evidence="14">
    <location>
        <begin position="312"/>
        <end position="334"/>
    </location>
</feature>
<evidence type="ECO:0000256" key="6">
    <source>
        <dbReference type="ARBA" id="ARBA00022679"/>
    </source>
</evidence>
<dbReference type="PROSITE" id="PS50109">
    <property type="entry name" value="HIS_KIN"/>
    <property type="match status" value="1"/>
</dbReference>
<dbReference type="SUPFAM" id="SSF47384">
    <property type="entry name" value="Homodimeric domain of signal transducing histidine kinase"/>
    <property type="match status" value="1"/>
</dbReference>
<dbReference type="SMART" id="SM00387">
    <property type="entry name" value="HATPase_c"/>
    <property type="match status" value="1"/>
</dbReference>
<evidence type="ECO:0000256" key="1">
    <source>
        <dbReference type="ARBA" id="ARBA00000085"/>
    </source>
</evidence>
<dbReference type="Proteomes" id="UP001546774">
    <property type="component" value="Unassembled WGS sequence"/>
</dbReference>
<sequence length="701" mass="79274">MEKKKKRVFVLGLVALLSVISIGMILLCRNIQSENQGTQTVDVSAVSREMLLFMLDQTRVVNKDYSVLSLGEDVPYSIRSELEYVMEEELLTARADFINSPNFAYRITNTATGEKTEGGDTSLFVKDHQMYSTFTYDADGNVTSTGDYVSTDFTYMSAYQLLKNSISISTSNARETYEIYGKSIPKSQIQLRVPQNLKAEFAIPQNLTENNDIIWYNTENLVHGEMSGRFLAVTCCMMVFFIGLYILFYPVSVEQEVNLFAFMRKIKAEIKWAFLGTVLCLAYIGMAFLDVYTMTGELQTALQMLGIPYAELVPVVLQFIGMMLTGLFTAMGIFEIKYMLTSGFCRYWKEDSLIGSICGNVKRRFEKLSEVDLSDKTDTVLLKYVLIQMVIVGVIACFWSFGIVLSVLYSVLLFFYIRKKLKKVQKDYQVLLEEAHQLADGRFDEEITQDVGIFNALGDELKNVRIGFEKAVSEEIKSQNMKTELISNVSHDLKTPLTGIKNYAELLGQDNVSGQDKQVYLENLQHYIDRLNNLIEDLFEVSKVNSGNIELNPVELNVVALIQQAQAETEDLLKQKNLTVILDAPENGIVQALDGDKTYRIFENLFTNIAKYTLPGTRVYVSATAQPEYTEIVFKNISEAQMNFTPEEIVERFVRGDKSRHESGSGIGLAIVKSFTEVQNGTFSIEIDGDLFKAVVRFKVN</sequence>
<gene>
    <name evidence="16" type="ORF">WMO37_00455</name>
</gene>
<evidence type="ECO:0000256" key="4">
    <source>
        <dbReference type="ARBA" id="ARBA00022475"/>
    </source>
</evidence>
<dbReference type="EC" id="2.7.13.3" evidence="3"/>
<dbReference type="InterPro" id="IPR003594">
    <property type="entry name" value="HATPase_dom"/>
</dbReference>
<dbReference type="SMART" id="SM00388">
    <property type="entry name" value="HisKA"/>
    <property type="match status" value="1"/>
</dbReference>
<keyword evidence="7 14" id="KW-0812">Transmembrane</keyword>
<keyword evidence="5" id="KW-0597">Phosphoprotein</keyword>
<dbReference type="InterPro" id="IPR036097">
    <property type="entry name" value="HisK_dim/P_sf"/>
</dbReference>
<feature type="transmembrane region" description="Helical" evidence="14">
    <location>
        <begin position="230"/>
        <end position="251"/>
    </location>
</feature>
<dbReference type="EMBL" id="JBBMFS010000001">
    <property type="protein sequence ID" value="MEQ2553490.1"/>
    <property type="molecule type" value="Genomic_DNA"/>
</dbReference>
<keyword evidence="9 16" id="KW-0418">Kinase</keyword>
<keyword evidence="8" id="KW-0547">Nucleotide-binding</keyword>
<comment type="caution">
    <text evidence="16">The sequence shown here is derived from an EMBL/GenBank/DDBJ whole genome shotgun (WGS) entry which is preliminary data.</text>
</comment>
<accession>A0ABV1H1C3</accession>
<keyword evidence="12" id="KW-0902">Two-component regulatory system</keyword>
<dbReference type="InterPro" id="IPR003661">
    <property type="entry name" value="HisK_dim/P_dom"/>
</dbReference>
<name>A0ABV1H1C3_9FIRM</name>
<dbReference type="InterPro" id="IPR005467">
    <property type="entry name" value="His_kinase_dom"/>
</dbReference>